<evidence type="ECO:0000259" key="7">
    <source>
        <dbReference type="PROSITE" id="PS50893"/>
    </source>
</evidence>
<dbReference type="Pfam" id="PF00664">
    <property type="entry name" value="ABC_membrane"/>
    <property type="match status" value="1"/>
</dbReference>
<keyword evidence="9" id="KW-0547">Nucleotide-binding</keyword>
<dbReference type="InterPro" id="IPR027417">
    <property type="entry name" value="P-loop_NTPase"/>
</dbReference>
<evidence type="ECO:0000313" key="9">
    <source>
        <dbReference type="EMBL" id="RLP77982.1"/>
    </source>
</evidence>
<evidence type="ECO:0000256" key="3">
    <source>
        <dbReference type="ARBA" id="ARBA00022989"/>
    </source>
</evidence>
<gene>
    <name evidence="9" type="ORF">D9V32_01225</name>
</gene>
<accession>A0A3L7AF12</accession>
<dbReference type="InterPro" id="IPR003439">
    <property type="entry name" value="ABC_transporter-like_ATP-bd"/>
</dbReference>
<feature type="transmembrane region" description="Helical" evidence="6">
    <location>
        <begin position="23"/>
        <end position="48"/>
    </location>
</feature>
<comment type="subcellular location">
    <subcellularLocation>
        <location evidence="1">Cell membrane</location>
        <topology evidence="1">Multi-pass membrane protein</topology>
    </subcellularLocation>
</comment>
<dbReference type="SUPFAM" id="SSF90123">
    <property type="entry name" value="ABC transporter transmembrane region"/>
    <property type="match status" value="1"/>
</dbReference>
<evidence type="ECO:0000256" key="6">
    <source>
        <dbReference type="SAM" id="Phobius"/>
    </source>
</evidence>
<dbReference type="PROSITE" id="PS00211">
    <property type="entry name" value="ABC_TRANSPORTER_1"/>
    <property type="match status" value="1"/>
</dbReference>
<dbReference type="GO" id="GO:0005524">
    <property type="term" value="F:ATP binding"/>
    <property type="evidence" value="ECO:0007669"/>
    <property type="project" value="UniProtKB-KW"/>
</dbReference>
<feature type="compositionally biased region" description="Gly residues" evidence="5">
    <location>
        <begin position="325"/>
        <end position="334"/>
    </location>
</feature>
<dbReference type="InterPro" id="IPR011527">
    <property type="entry name" value="ABC1_TM_dom"/>
</dbReference>
<keyword evidence="3 6" id="KW-1133">Transmembrane helix</keyword>
<evidence type="ECO:0000313" key="10">
    <source>
        <dbReference type="Proteomes" id="UP000272503"/>
    </source>
</evidence>
<evidence type="ECO:0000256" key="1">
    <source>
        <dbReference type="ARBA" id="ARBA00004651"/>
    </source>
</evidence>
<dbReference type="OrthoDB" id="4966664at2"/>
<dbReference type="PROSITE" id="PS50893">
    <property type="entry name" value="ABC_TRANSPORTER_2"/>
    <property type="match status" value="1"/>
</dbReference>
<evidence type="ECO:0000256" key="5">
    <source>
        <dbReference type="SAM" id="MobiDB-lite"/>
    </source>
</evidence>
<dbReference type="PANTHER" id="PTHR43394">
    <property type="entry name" value="ATP-DEPENDENT PERMEASE MDL1, MITOCHONDRIAL"/>
    <property type="match status" value="1"/>
</dbReference>
<keyword evidence="9" id="KW-0067">ATP-binding</keyword>
<feature type="transmembrane region" description="Helical" evidence="6">
    <location>
        <begin position="60"/>
        <end position="80"/>
    </location>
</feature>
<dbReference type="Gene3D" id="3.40.50.300">
    <property type="entry name" value="P-loop containing nucleotide triphosphate hydrolases"/>
    <property type="match status" value="1"/>
</dbReference>
<dbReference type="RefSeq" id="WP_121647074.1">
    <property type="nucleotide sequence ID" value="NZ_RCUX01000001.1"/>
</dbReference>
<sequence>MPASSVSPALLIQKTLGTRKTDLVLATILYSIHQLGEALVPVIIGVAIGAAIEPGDPGALILWLAILAADFAMLSFAYRLGARASMRAKQHGEHAVRLWLSDRILDPAGGVEAAPGELLARADSDAGRLGAFAGMLATTIAAAVVLLASTVMLLATSLPLGIVILVGTVVLLVVLGMAARPVQRRSRLEQDDRGRVIVLAEDLVRGLRVLRGLGATRAGARQYRDASQRALGTTLHAASGAATLTAIGTALTGTYLAVITILGGYLALTGTLTPGGLVAALGLARFVIGPMDTLAYAGTALARARASAERIAAILNAPAARQGDGSSGGTGETGGDAHAAGPDLSLHRVAPIAGSTEPLSVVFPGSGVTGVVASNAATAHELTALIARERVPETGEIRLDGIAYAALESERLRRAVLVSPHDAALFAGTLAEALGEGVSGVHSVPATPAPHAAPTGQAARAAHAAHAEEIAEQSTEGWAGDIGERGGALSGGQRQRLALARALATDPGMLVLHDPTTAVDAATEQLIAERVAALRQDSGTIVFTTSPAWLAHCERVVYLAADSPALTGTHAELLASNAHYRTAVLR</sequence>
<dbReference type="InterPro" id="IPR039421">
    <property type="entry name" value="Type_1_exporter"/>
</dbReference>
<evidence type="ECO:0000259" key="8">
    <source>
        <dbReference type="PROSITE" id="PS50929"/>
    </source>
</evidence>
<dbReference type="Pfam" id="PF00005">
    <property type="entry name" value="ABC_tran"/>
    <property type="match status" value="1"/>
</dbReference>
<feature type="domain" description="ABC transporter" evidence="7">
    <location>
        <begin position="341"/>
        <end position="586"/>
    </location>
</feature>
<comment type="caution">
    <text evidence="9">The sequence shown here is derived from an EMBL/GenBank/DDBJ whole genome shotgun (WGS) entry which is preliminary data.</text>
</comment>
<protein>
    <submittedName>
        <fullName evidence="9">ABC transporter ATP-binding protein</fullName>
    </submittedName>
</protein>
<proteinExistence type="predicted"/>
<organism evidence="9 10">
    <name type="scientific">Mycetocola tolaasinivorans</name>
    <dbReference type="NCBI Taxonomy" id="76635"/>
    <lineage>
        <taxon>Bacteria</taxon>
        <taxon>Bacillati</taxon>
        <taxon>Actinomycetota</taxon>
        <taxon>Actinomycetes</taxon>
        <taxon>Micrococcales</taxon>
        <taxon>Microbacteriaceae</taxon>
        <taxon>Mycetocola</taxon>
    </lineage>
</organism>
<dbReference type="GO" id="GO:0015421">
    <property type="term" value="F:ABC-type oligopeptide transporter activity"/>
    <property type="evidence" value="ECO:0007669"/>
    <property type="project" value="TreeGrafter"/>
</dbReference>
<dbReference type="PANTHER" id="PTHR43394:SF1">
    <property type="entry name" value="ATP-BINDING CASSETTE SUB-FAMILY B MEMBER 10, MITOCHONDRIAL"/>
    <property type="match status" value="1"/>
</dbReference>
<dbReference type="Gene3D" id="1.20.1560.10">
    <property type="entry name" value="ABC transporter type 1, transmembrane domain"/>
    <property type="match status" value="1"/>
</dbReference>
<dbReference type="Proteomes" id="UP000272503">
    <property type="component" value="Unassembled WGS sequence"/>
</dbReference>
<feature type="transmembrane region" description="Helical" evidence="6">
    <location>
        <begin position="257"/>
        <end position="284"/>
    </location>
</feature>
<dbReference type="GO" id="GO:0016887">
    <property type="term" value="F:ATP hydrolysis activity"/>
    <property type="evidence" value="ECO:0007669"/>
    <property type="project" value="InterPro"/>
</dbReference>
<feature type="transmembrane region" description="Helical" evidence="6">
    <location>
        <begin position="129"/>
        <end position="154"/>
    </location>
</feature>
<dbReference type="InterPro" id="IPR036640">
    <property type="entry name" value="ABC1_TM_sf"/>
</dbReference>
<evidence type="ECO:0000256" key="2">
    <source>
        <dbReference type="ARBA" id="ARBA00022692"/>
    </source>
</evidence>
<dbReference type="EMBL" id="RCUX01000001">
    <property type="protein sequence ID" value="RLP77982.1"/>
    <property type="molecule type" value="Genomic_DNA"/>
</dbReference>
<dbReference type="InterPro" id="IPR017871">
    <property type="entry name" value="ABC_transporter-like_CS"/>
</dbReference>
<dbReference type="AlphaFoldDB" id="A0A3L7AF12"/>
<dbReference type="PROSITE" id="PS50929">
    <property type="entry name" value="ABC_TM1F"/>
    <property type="match status" value="1"/>
</dbReference>
<keyword evidence="10" id="KW-1185">Reference proteome</keyword>
<feature type="region of interest" description="Disordered" evidence="5">
    <location>
        <begin position="320"/>
        <end position="340"/>
    </location>
</feature>
<evidence type="ECO:0000256" key="4">
    <source>
        <dbReference type="ARBA" id="ARBA00023136"/>
    </source>
</evidence>
<name>A0A3L7AF12_9MICO</name>
<feature type="transmembrane region" description="Helical" evidence="6">
    <location>
        <begin position="160"/>
        <end position="179"/>
    </location>
</feature>
<dbReference type="GO" id="GO:0005886">
    <property type="term" value="C:plasma membrane"/>
    <property type="evidence" value="ECO:0007669"/>
    <property type="project" value="UniProtKB-SubCell"/>
</dbReference>
<feature type="domain" description="ABC transmembrane type-1" evidence="8">
    <location>
        <begin position="24"/>
        <end position="303"/>
    </location>
</feature>
<reference evidence="9 10" key="1">
    <citation type="submission" date="2018-10" db="EMBL/GenBank/DDBJ databases">
        <authorList>
            <person name="Li J."/>
        </authorList>
    </citation>
    <scope>NUCLEOTIDE SEQUENCE [LARGE SCALE GENOMIC DNA]</scope>
    <source>
        <strain evidence="9 10">IF 016277</strain>
    </source>
</reference>
<keyword evidence="2 6" id="KW-0812">Transmembrane</keyword>
<keyword evidence="4 6" id="KW-0472">Membrane</keyword>
<dbReference type="SUPFAM" id="SSF52540">
    <property type="entry name" value="P-loop containing nucleoside triphosphate hydrolases"/>
    <property type="match status" value="1"/>
</dbReference>